<comment type="catalytic activity">
    <reaction evidence="12">
        <text>9-(9Z-octadecenoyloxy)-octadecanoate + H2O = 9-hydroxy-octadecanoate + (9Z)-octadecenoate + H(+)</text>
        <dbReference type="Rhea" id="RHEA:52048"/>
        <dbReference type="ChEBI" id="CHEBI:15377"/>
        <dbReference type="ChEBI" id="CHEBI:15378"/>
        <dbReference type="ChEBI" id="CHEBI:30823"/>
        <dbReference type="ChEBI" id="CHEBI:136282"/>
        <dbReference type="ChEBI" id="CHEBI:136286"/>
    </reaction>
    <physiologicalReaction direction="left-to-right" evidence="12">
        <dbReference type="Rhea" id="RHEA:52049"/>
    </physiologicalReaction>
</comment>
<dbReference type="PANTHER" id="PTHR10989">
    <property type="entry name" value="ANDROGEN-INDUCED PROTEIN 1-RELATED"/>
    <property type="match status" value="1"/>
</dbReference>
<feature type="transmembrane region" description="Helical" evidence="17">
    <location>
        <begin position="223"/>
        <end position="243"/>
    </location>
</feature>
<evidence type="ECO:0000256" key="14">
    <source>
        <dbReference type="ARBA" id="ARBA00049296"/>
    </source>
</evidence>
<dbReference type="Pfam" id="PF04750">
    <property type="entry name" value="Far-17a_AIG1"/>
    <property type="match status" value="1"/>
</dbReference>
<gene>
    <name evidence="19" type="primary">LOC113516068</name>
</gene>
<comment type="similarity">
    <text evidence="3">Belongs to the AIG1 family.</text>
</comment>
<evidence type="ECO:0000313" key="19">
    <source>
        <dbReference type="RefSeq" id="XP_052754308.1"/>
    </source>
</evidence>
<comment type="catalytic activity">
    <reaction evidence="14">
        <text>13-(9Z-octadecenoyloxy)-octadecanoate + H2O = 13-hydroxy-octadecanoate + (9Z)-octadecenoate + H(+)</text>
        <dbReference type="Rhea" id="RHEA:52064"/>
        <dbReference type="ChEBI" id="CHEBI:15377"/>
        <dbReference type="ChEBI" id="CHEBI:15378"/>
        <dbReference type="ChEBI" id="CHEBI:30823"/>
        <dbReference type="ChEBI" id="CHEBI:136303"/>
        <dbReference type="ChEBI" id="CHEBI:136304"/>
    </reaction>
    <physiologicalReaction direction="left-to-right" evidence="14">
        <dbReference type="Rhea" id="RHEA:52065"/>
    </physiologicalReaction>
</comment>
<feature type="transmembrane region" description="Helical" evidence="17">
    <location>
        <begin position="159"/>
        <end position="178"/>
    </location>
</feature>
<dbReference type="PANTHER" id="PTHR10989:SF16">
    <property type="entry name" value="AT02829P-RELATED"/>
    <property type="match status" value="1"/>
</dbReference>
<comment type="catalytic activity">
    <reaction evidence="10">
        <text>12-octadecanoyloxy-octadecanoate + H2O = 12-hydroxyoctadecanoate + octadecanoate + H(+)</text>
        <dbReference type="Rhea" id="RHEA:52080"/>
        <dbReference type="ChEBI" id="CHEBI:15377"/>
        <dbReference type="ChEBI" id="CHEBI:15378"/>
        <dbReference type="ChEBI" id="CHEBI:25629"/>
        <dbReference type="ChEBI" id="CHEBI:84201"/>
        <dbReference type="ChEBI" id="CHEBI:136330"/>
    </reaction>
    <physiologicalReaction direction="left-to-right" evidence="10">
        <dbReference type="Rhea" id="RHEA:52081"/>
    </physiologicalReaction>
</comment>
<feature type="transmembrane region" description="Helical" evidence="17">
    <location>
        <begin position="33"/>
        <end position="54"/>
    </location>
</feature>
<evidence type="ECO:0000256" key="17">
    <source>
        <dbReference type="SAM" id="Phobius"/>
    </source>
</evidence>
<keyword evidence="5 17" id="KW-1133">Transmembrane helix</keyword>
<comment type="catalytic activity">
    <reaction evidence="11">
        <text>12-(9Z-octadecenoyloxy)-octadecanoate + H2O = 12-hydroxyoctadecanoate + (9Z)-octadecenoate + H(+)</text>
        <dbReference type="Rhea" id="RHEA:52060"/>
        <dbReference type="ChEBI" id="CHEBI:15377"/>
        <dbReference type="ChEBI" id="CHEBI:15378"/>
        <dbReference type="ChEBI" id="CHEBI:30823"/>
        <dbReference type="ChEBI" id="CHEBI:84201"/>
        <dbReference type="ChEBI" id="CHEBI:136302"/>
    </reaction>
    <physiologicalReaction direction="left-to-right" evidence="11">
        <dbReference type="Rhea" id="RHEA:52061"/>
    </physiologicalReaction>
</comment>
<keyword evidence="18" id="KW-1185">Reference proteome</keyword>
<sequence length="329" mass="39189">MDFLWRDTNIFYKILCFLITENEKLFDKSDAKLYWRTVFHILSIVHHFWIAIFAKNVDVISHSSLKVRDLYTFRFGYFTGWNFGFQTVFLCLALIYDMLEWLEKHESRFANNVRYWRDVVFCGLVVPFTLFVSGMFWSVYAIDRELVFPKVYDTIIPTWFNHCVHTNISVVVVVETLLQPRRHATNRSLELILSNSVSVLYAAVYYCIFFFAGRWLYPLFGIMTWWQVCVFQCCIWFAIYIFYEIQFPINRLIHGAEPRKPFVELEEMQNVSEVASQKNGIQKNGVQSNVIERQSLQNSNPDLKTPPFSTKSWSLKYRSIREQFETSRL</sequence>
<protein>
    <submittedName>
        <fullName evidence="19">Androgen-dependent TFPI-regulating protein-like</fullName>
    </submittedName>
</protein>
<dbReference type="GeneID" id="113516068"/>
<evidence type="ECO:0000256" key="15">
    <source>
        <dbReference type="ARBA" id="ARBA00049322"/>
    </source>
</evidence>
<comment type="catalytic activity">
    <reaction evidence="7">
        <text>12-hexadecanoyloxy-octadecanoate + H2O = 12-hydroxyoctadecanoate + hexadecanoate + H(+)</text>
        <dbReference type="Rhea" id="RHEA:52056"/>
        <dbReference type="ChEBI" id="CHEBI:7896"/>
        <dbReference type="ChEBI" id="CHEBI:15377"/>
        <dbReference type="ChEBI" id="CHEBI:15378"/>
        <dbReference type="ChEBI" id="CHEBI:83677"/>
        <dbReference type="ChEBI" id="CHEBI:84201"/>
    </reaction>
    <physiologicalReaction direction="left-to-right" evidence="7">
        <dbReference type="Rhea" id="RHEA:52057"/>
    </physiologicalReaction>
</comment>
<feature type="transmembrane region" description="Helical" evidence="17">
    <location>
        <begin position="199"/>
        <end position="217"/>
    </location>
</feature>
<evidence type="ECO:0000256" key="16">
    <source>
        <dbReference type="ARBA" id="ARBA00049428"/>
    </source>
</evidence>
<comment type="catalytic activity">
    <reaction evidence="16">
        <text>12-(9Z-hexadecenoyloxy)-octadecanoate + H2O = 12-hydroxyoctadecanoate + (9Z)-hexadecenoate + H(+)</text>
        <dbReference type="Rhea" id="RHEA:52072"/>
        <dbReference type="ChEBI" id="CHEBI:15377"/>
        <dbReference type="ChEBI" id="CHEBI:15378"/>
        <dbReference type="ChEBI" id="CHEBI:32372"/>
        <dbReference type="ChEBI" id="CHEBI:84201"/>
        <dbReference type="ChEBI" id="CHEBI:136312"/>
    </reaction>
    <physiologicalReaction direction="left-to-right" evidence="16">
        <dbReference type="Rhea" id="RHEA:52073"/>
    </physiologicalReaction>
</comment>
<comment type="catalytic activity">
    <reaction evidence="9">
        <text>9-hexadecanoyloxy-octadecanoate + H2O = 9-hydroxy-octadecanoate + hexadecanoate + H(+)</text>
        <dbReference type="Rhea" id="RHEA:52052"/>
        <dbReference type="ChEBI" id="CHEBI:7896"/>
        <dbReference type="ChEBI" id="CHEBI:15377"/>
        <dbReference type="ChEBI" id="CHEBI:15378"/>
        <dbReference type="ChEBI" id="CHEBI:83670"/>
        <dbReference type="ChEBI" id="CHEBI:136286"/>
    </reaction>
    <physiologicalReaction direction="left-to-right" evidence="9">
        <dbReference type="Rhea" id="RHEA:52053"/>
    </physiologicalReaction>
</comment>
<comment type="catalytic activity">
    <reaction evidence="13">
        <text>9-octadecanoyloxy-octadecanoate + H2O = 9-hydroxy-octadecanoate + octadecanoate + H(+)</text>
        <dbReference type="Rhea" id="RHEA:52096"/>
        <dbReference type="ChEBI" id="CHEBI:15377"/>
        <dbReference type="ChEBI" id="CHEBI:15378"/>
        <dbReference type="ChEBI" id="CHEBI:25629"/>
        <dbReference type="ChEBI" id="CHEBI:136286"/>
        <dbReference type="ChEBI" id="CHEBI:136373"/>
    </reaction>
    <physiologicalReaction direction="left-to-right" evidence="13">
        <dbReference type="Rhea" id="RHEA:52097"/>
    </physiologicalReaction>
</comment>
<feature type="transmembrane region" description="Helical" evidence="17">
    <location>
        <begin position="74"/>
        <end position="99"/>
    </location>
</feature>
<evidence type="ECO:0000313" key="18">
    <source>
        <dbReference type="Proteomes" id="UP001652740"/>
    </source>
</evidence>
<evidence type="ECO:0000256" key="9">
    <source>
        <dbReference type="ARBA" id="ARBA00047863"/>
    </source>
</evidence>
<comment type="subcellular location">
    <subcellularLocation>
        <location evidence="2">Endomembrane system</location>
        <topology evidence="2">Multi-pass membrane protein</topology>
    </subcellularLocation>
</comment>
<keyword evidence="4 17" id="KW-0812">Transmembrane</keyword>
<accession>A0ABM3MSG6</accession>
<evidence type="ECO:0000256" key="3">
    <source>
        <dbReference type="ARBA" id="ARBA00009300"/>
    </source>
</evidence>
<proteinExistence type="inferred from homology"/>
<evidence type="ECO:0000256" key="10">
    <source>
        <dbReference type="ARBA" id="ARBA00048680"/>
    </source>
</evidence>
<comment type="catalytic activity">
    <reaction evidence="1">
        <text>9-(9Z-hexadecenoyloxy)-octadecanoate + H2O = (9Z)-hexadecenoate + 9-hydroxy-octadecanoate + H(+)</text>
        <dbReference type="Rhea" id="RHEA:52068"/>
        <dbReference type="ChEBI" id="CHEBI:15377"/>
        <dbReference type="ChEBI" id="CHEBI:15378"/>
        <dbReference type="ChEBI" id="CHEBI:32372"/>
        <dbReference type="ChEBI" id="CHEBI:136286"/>
        <dbReference type="ChEBI" id="CHEBI:136309"/>
    </reaction>
    <physiologicalReaction direction="left-to-right" evidence="1">
        <dbReference type="Rhea" id="RHEA:52069"/>
    </physiologicalReaction>
</comment>
<comment type="catalytic activity">
    <reaction evidence="8">
        <text>13-octadecanoyloxy-octadecanoate + H2O = 13-hydroxy-octadecanoate + octadecanoate + H(+)</text>
        <dbReference type="Rhea" id="RHEA:52084"/>
        <dbReference type="ChEBI" id="CHEBI:15377"/>
        <dbReference type="ChEBI" id="CHEBI:15378"/>
        <dbReference type="ChEBI" id="CHEBI:25629"/>
        <dbReference type="ChEBI" id="CHEBI:136304"/>
        <dbReference type="ChEBI" id="CHEBI:136335"/>
    </reaction>
    <physiologicalReaction direction="left-to-right" evidence="8">
        <dbReference type="Rhea" id="RHEA:52085"/>
    </physiologicalReaction>
</comment>
<organism evidence="18 19">
    <name type="scientific">Galleria mellonella</name>
    <name type="common">Greater wax moth</name>
    <dbReference type="NCBI Taxonomy" id="7137"/>
    <lineage>
        <taxon>Eukaryota</taxon>
        <taxon>Metazoa</taxon>
        <taxon>Ecdysozoa</taxon>
        <taxon>Arthropoda</taxon>
        <taxon>Hexapoda</taxon>
        <taxon>Insecta</taxon>
        <taxon>Pterygota</taxon>
        <taxon>Neoptera</taxon>
        <taxon>Endopterygota</taxon>
        <taxon>Lepidoptera</taxon>
        <taxon>Glossata</taxon>
        <taxon>Ditrysia</taxon>
        <taxon>Pyraloidea</taxon>
        <taxon>Pyralidae</taxon>
        <taxon>Galleriinae</taxon>
        <taxon>Galleria</taxon>
    </lineage>
</organism>
<feature type="transmembrane region" description="Helical" evidence="17">
    <location>
        <begin position="119"/>
        <end position="139"/>
    </location>
</feature>
<evidence type="ECO:0000256" key="1">
    <source>
        <dbReference type="ARBA" id="ARBA00000923"/>
    </source>
</evidence>
<evidence type="ECO:0000256" key="12">
    <source>
        <dbReference type="ARBA" id="ARBA00048800"/>
    </source>
</evidence>
<evidence type="ECO:0000256" key="2">
    <source>
        <dbReference type="ARBA" id="ARBA00004127"/>
    </source>
</evidence>
<keyword evidence="6 17" id="KW-0472">Membrane</keyword>
<reference evidence="19" key="1">
    <citation type="submission" date="2025-08" db="UniProtKB">
        <authorList>
            <consortium name="RefSeq"/>
        </authorList>
    </citation>
    <scope>IDENTIFICATION</scope>
    <source>
        <tissue evidence="19">Whole larvae</tissue>
    </source>
</reference>
<evidence type="ECO:0000256" key="13">
    <source>
        <dbReference type="ARBA" id="ARBA00049221"/>
    </source>
</evidence>
<evidence type="ECO:0000256" key="8">
    <source>
        <dbReference type="ARBA" id="ARBA00047427"/>
    </source>
</evidence>
<evidence type="ECO:0000256" key="5">
    <source>
        <dbReference type="ARBA" id="ARBA00022989"/>
    </source>
</evidence>
<dbReference type="InterPro" id="IPR006838">
    <property type="entry name" value="ADTRP_AIG1"/>
</dbReference>
<name>A0ABM3MSG6_GALME</name>
<dbReference type="Proteomes" id="UP001652740">
    <property type="component" value="Unplaced"/>
</dbReference>
<dbReference type="RefSeq" id="XP_052754308.1">
    <property type="nucleotide sequence ID" value="XM_052898348.1"/>
</dbReference>
<evidence type="ECO:0000256" key="6">
    <source>
        <dbReference type="ARBA" id="ARBA00023136"/>
    </source>
</evidence>
<comment type="catalytic activity">
    <reaction evidence="15">
        <text>13-(9Z-hexadecenoyloxy)-octadecanoate + H2O = 13-hydroxy-octadecanoate + (9Z)-hexadecenoate + H(+)</text>
        <dbReference type="Rhea" id="RHEA:52076"/>
        <dbReference type="ChEBI" id="CHEBI:15377"/>
        <dbReference type="ChEBI" id="CHEBI:15378"/>
        <dbReference type="ChEBI" id="CHEBI:32372"/>
        <dbReference type="ChEBI" id="CHEBI:136304"/>
        <dbReference type="ChEBI" id="CHEBI:136315"/>
    </reaction>
    <physiologicalReaction direction="left-to-right" evidence="15">
        <dbReference type="Rhea" id="RHEA:52077"/>
    </physiologicalReaction>
</comment>
<evidence type="ECO:0000256" key="7">
    <source>
        <dbReference type="ARBA" id="ARBA00047368"/>
    </source>
</evidence>
<evidence type="ECO:0000256" key="11">
    <source>
        <dbReference type="ARBA" id="ARBA00048701"/>
    </source>
</evidence>
<evidence type="ECO:0000256" key="4">
    <source>
        <dbReference type="ARBA" id="ARBA00022692"/>
    </source>
</evidence>